<dbReference type="Proteomes" id="UP000799779">
    <property type="component" value="Unassembled WGS sequence"/>
</dbReference>
<feature type="region of interest" description="Disordered" evidence="5">
    <location>
        <begin position="1"/>
        <end position="170"/>
    </location>
</feature>
<dbReference type="GO" id="GO:0008270">
    <property type="term" value="F:zinc ion binding"/>
    <property type="evidence" value="ECO:0007669"/>
    <property type="project" value="UniProtKB-KW"/>
</dbReference>
<dbReference type="InterPro" id="IPR004181">
    <property type="entry name" value="Znf_MIZ"/>
</dbReference>
<feature type="compositionally biased region" description="Polar residues" evidence="5">
    <location>
        <begin position="309"/>
        <end position="318"/>
    </location>
</feature>
<feature type="region of interest" description="Disordered" evidence="5">
    <location>
        <begin position="590"/>
        <end position="678"/>
    </location>
</feature>
<name>A0A6A5WXT3_9PLEO</name>
<evidence type="ECO:0000256" key="4">
    <source>
        <dbReference type="PROSITE-ProRule" id="PRU00452"/>
    </source>
</evidence>
<dbReference type="AlphaFoldDB" id="A0A6A5WXT3"/>
<dbReference type="PANTHER" id="PTHR10782">
    <property type="entry name" value="ZINC FINGER MIZ DOMAIN-CONTAINING PROTEIN"/>
    <property type="match status" value="1"/>
</dbReference>
<feature type="region of interest" description="Disordered" evidence="5">
    <location>
        <begin position="247"/>
        <end position="266"/>
    </location>
</feature>
<dbReference type="GO" id="GO:0000785">
    <property type="term" value="C:chromatin"/>
    <property type="evidence" value="ECO:0007669"/>
    <property type="project" value="TreeGrafter"/>
</dbReference>
<dbReference type="OrthoDB" id="27975at2759"/>
<evidence type="ECO:0000259" key="6">
    <source>
        <dbReference type="PROSITE" id="PS51044"/>
    </source>
</evidence>
<feature type="compositionally biased region" description="Polar residues" evidence="5">
    <location>
        <begin position="140"/>
        <end position="150"/>
    </location>
</feature>
<feature type="compositionally biased region" description="Basic and acidic residues" evidence="5">
    <location>
        <begin position="247"/>
        <end position="259"/>
    </location>
</feature>
<feature type="compositionally biased region" description="Pro residues" evidence="5">
    <location>
        <begin position="113"/>
        <end position="124"/>
    </location>
</feature>
<evidence type="ECO:0000256" key="2">
    <source>
        <dbReference type="ARBA" id="ARBA00022771"/>
    </source>
</evidence>
<dbReference type="Gene3D" id="3.30.40.10">
    <property type="entry name" value="Zinc/RING finger domain, C3HC4 (zinc finger)"/>
    <property type="match status" value="1"/>
</dbReference>
<evidence type="ECO:0000256" key="3">
    <source>
        <dbReference type="ARBA" id="ARBA00022833"/>
    </source>
</evidence>
<organism evidence="7 8">
    <name type="scientific">Amniculicola lignicola CBS 123094</name>
    <dbReference type="NCBI Taxonomy" id="1392246"/>
    <lineage>
        <taxon>Eukaryota</taxon>
        <taxon>Fungi</taxon>
        <taxon>Dikarya</taxon>
        <taxon>Ascomycota</taxon>
        <taxon>Pezizomycotina</taxon>
        <taxon>Dothideomycetes</taxon>
        <taxon>Pleosporomycetidae</taxon>
        <taxon>Pleosporales</taxon>
        <taxon>Amniculicolaceae</taxon>
        <taxon>Amniculicola</taxon>
    </lineage>
</organism>
<gene>
    <name evidence="7" type="ORF">P154DRAFT_218474</name>
</gene>
<keyword evidence="1" id="KW-0479">Metal-binding</keyword>
<feature type="compositionally biased region" description="Polar residues" evidence="5">
    <location>
        <begin position="594"/>
        <end position="605"/>
    </location>
</feature>
<dbReference type="GO" id="GO:0016925">
    <property type="term" value="P:protein sumoylation"/>
    <property type="evidence" value="ECO:0007669"/>
    <property type="project" value="TreeGrafter"/>
</dbReference>
<dbReference type="EMBL" id="ML977559">
    <property type="protein sequence ID" value="KAF2006502.1"/>
    <property type="molecule type" value="Genomic_DNA"/>
</dbReference>
<dbReference type="InterPro" id="IPR013083">
    <property type="entry name" value="Znf_RING/FYVE/PHD"/>
</dbReference>
<feature type="compositionally biased region" description="Polar residues" evidence="5">
    <location>
        <begin position="219"/>
        <end position="236"/>
    </location>
</feature>
<feature type="region of interest" description="Disordered" evidence="5">
    <location>
        <begin position="279"/>
        <end position="323"/>
    </location>
</feature>
<feature type="compositionally biased region" description="Polar residues" evidence="5">
    <location>
        <begin position="161"/>
        <end position="170"/>
    </location>
</feature>
<keyword evidence="2 4" id="KW-0863">Zinc-finger</keyword>
<feature type="region of interest" description="Disordered" evidence="5">
    <location>
        <begin position="219"/>
        <end position="240"/>
    </location>
</feature>
<feature type="compositionally biased region" description="Low complexity" evidence="5">
    <location>
        <begin position="614"/>
        <end position="636"/>
    </location>
</feature>
<feature type="domain" description="SP-RING-type" evidence="6">
    <location>
        <begin position="884"/>
        <end position="984"/>
    </location>
</feature>
<evidence type="ECO:0000256" key="1">
    <source>
        <dbReference type="ARBA" id="ARBA00022723"/>
    </source>
</evidence>
<evidence type="ECO:0000256" key="5">
    <source>
        <dbReference type="SAM" id="MobiDB-lite"/>
    </source>
</evidence>
<reference evidence="7" key="1">
    <citation type="journal article" date="2020" name="Stud. Mycol.">
        <title>101 Dothideomycetes genomes: a test case for predicting lifestyles and emergence of pathogens.</title>
        <authorList>
            <person name="Haridas S."/>
            <person name="Albert R."/>
            <person name="Binder M."/>
            <person name="Bloem J."/>
            <person name="Labutti K."/>
            <person name="Salamov A."/>
            <person name="Andreopoulos B."/>
            <person name="Baker S."/>
            <person name="Barry K."/>
            <person name="Bills G."/>
            <person name="Bluhm B."/>
            <person name="Cannon C."/>
            <person name="Castanera R."/>
            <person name="Culley D."/>
            <person name="Daum C."/>
            <person name="Ezra D."/>
            <person name="Gonzalez J."/>
            <person name="Henrissat B."/>
            <person name="Kuo A."/>
            <person name="Liang C."/>
            <person name="Lipzen A."/>
            <person name="Lutzoni F."/>
            <person name="Magnuson J."/>
            <person name="Mondo S."/>
            <person name="Nolan M."/>
            <person name="Ohm R."/>
            <person name="Pangilinan J."/>
            <person name="Park H.-J."/>
            <person name="Ramirez L."/>
            <person name="Alfaro M."/>
            <person name="Sun H."/>
            <person name="Tritt A."/>
            <person name="Yoshinaga Y."/>
            <person name="Zwiers L.-H."/>
            <person name="Turgeon B."/>
            <person name="Goodwin S."/>
            <person name="Spatafora J."/>
            <person name="Crous P."/>
            <person name="Grigoriev I."/>
        </authorList>
    </citation>
    <scope>NUCLEOTIDE SEQUENCE</scope>
    <source>
        <strain evidence="7">CBS 123094</strain>
    </source>
</reference>
<dbReference type="PROSITE" id="PS51044">
    <property type="entry name" value="ZF_SP_RING"/>
    <property type="match status" value="1"/>
</dbReference>
<dbReference type="GO" id="GO:0061665">
    <property type="term" value="F:SUMO ligase activity"/>
    <property type="evidence" value="ECO:0007669"/>
    <property type="project" value="TreeGrafter"/>
</dbReference>
<keyword evidence="8" id="KW-1185">Reference proteome</keyword>
<protein>
    <recommendedName>
        <fullName evidence="6">SP-RING-type domain-containing protein</fullName>
    </recommendedName>
</protein>
<dbReference type="PANTHER" id="PTHR10782:SF4">
    <property type="entry name" value="TONALLI, ISOFORM E"/>
    <property type="match status" value="1"/>
</dbReference>
<feature type="compositionally biased region" description="Polar residues" evidence="5">
    <location>
        <begin position="290"/>
        <end position="300"/>
    </location>
</feature>
<feature type="compositionally biased region" description="Basic and acidic residues" evidence="5">
    <location>
        <begin position="1"/>
        <end position="18"/>
    </location>
</feature>
<sequence length="1048" mass="117230">MPGGHHEGLTPREREEQQRTLNRALGGLGGRQKAWMAQNTPAVPCPQPSLPTAIRRGPGRPRTVPQVPRRQPPPAAPASPVDDVHHREKHPPSNSTSPYLANVVSIHDRGSPRPSPAPVLPSPAPSEDANPPESAPTPTPLVNGNGSLPSPRTEPARMRLPNNNSAYVPETQNYGQASASDVYSNHERHQVVAGTSKRPGECSTAEVDKRIRLNSNLAEQPSGHNQATPTNLTNQPLAWPSMSAPREYTRRDVHSEAHSRTQSPAQIQTIYQGILGSQTGRTAPLHQGSFEPQRSYSRDNAQPPHRTPQEQQAPSPLQSPVLPHLRQPTEYFTKEMCLTTLRQFENVRTSGQFEPKRVGALRSAIDMQDWAYLTIHQYFCLLDVDPTSLPSAIQNHPNRHVAYKLLSDVLGSNEMLSPEARIFFANFPFPLHFITREWSKKYNQELNGFRVFMNQCVHFGSLRDVCMNREYPPLVRELAWDLGIASTVLQKIAFTAIFRRMWTPYQGRMLNDLENIFTAVFEENRMEYMQSQANRPASPPPNYAELERNHETKLFAQRLRDLTRSHKLAISQREAQAQAQLHPAQQLFAAPATVPSSRTANQPMLQQGVPAGPPHLQHPQQAPARRGRPPNNAQRQHSGQGPSQAVPLLPRGAVSSQSSGSRPLLPPPGFVLPQQREPNPTRFGLHQAHLTSPILRAQEPDMTLYQYVKGFVKEPTRLTDAGHMVEKWLFSISPEVFETVPDGKLKMRGALVTNVVNDEHQRFRLRCIKWPSNTLLDQHTWAIADTSWPSFSYFTLNKQSLQQRRKLHHGKDLPINLSVSEGDNTLEIAIMRESNDHSYLKYLLAIEIVGMKQHGTIIQDCLANRIPAAAVLKSIKSKLSPSSSDDEIVYVQSTLTINLFDPFSASKICDIPVRGRNCLHYDCFDLETFLQTRPRKGGHVVPDQLKVSVVDQWKCPISGCNGDVRPQHLVVDGFLEDVRKQLEKLGLLDTRAILVHADGTWEPKPEPHLTGVRGDGDSPSEDMPFTFQPSVTRTSTIPSHVEVIDLSD</sequence>
<evidence type="ECO:0000313" key="7">
    <source>
        <dbReference type="EMBL" id="KAF2006502.1"/>
    </source>
</evidence>
<proteinExistence type="predicted"/>
<keyword evidence="3" id="KW-0862">Zinc</keyword>
<accession>A0A6A5WXT3</accession>
<feature type="compositionally biased region" description="Low complexity" evidence="5">
    <location>
        <begin position="60"/>
        <end position="69"/>
    </location>
</feature>
<evidence type="ECO:0000313" key="8">
    <source>
        <dbReference type="Proteomes" id="UP000799779"/>
    </source>
</evidence>